<dbReference type="PANTHER" id="PTHR43435:SF4">
    <property type="entry name" value="FGGY CARBOHYDRATE KINASE DOMAIN-CONTAINING PROTEIN"/>
    <property type="match status" value="1"/>
</dbReference>
<gene>
    <name evidence="6" type="ORF">B2M20_14500</name>
</gene>
<evidence type="ECO:0000259" key="5">
    <source>
        <dbReference type="Pfam" id="PF02782"/>
    </source>
</evidence>
<accession>A0A1V4HWM4</accession>
<dbReference type="GO" id="GO:0019150">
    <property type="term" value="F:D-ribulokinase activity"/>
    <property type="evidence" value="ECO:0007669"/>
    <property type="project" value="TreeGrafter"/>
</dbReference>
<evidence type="ECO:0000313" key="7">
    <source>
        <dbReference type="Proteomes" id="UP000189940"/>
    </source>
</evidence>
<dbReference type="NCBIfam" id="TIGR01315">
    <property type="entry name" value="5C_CHO_kinase"/>
    <property type="match status" value="1"/>
</dbReference>
<dbReference type="RefSeq" id="WP_079447755.1">
    <property type="nucleotide sequence ID" value="NZ_MWPQ01000051.1"/>
</dbReference>
<dbReference type="Pfam" id="PF00370">
    <property type="entry name" value="FGGY_N"/>
    <property type="match status" value="1"/>
</dbReference>
<dbReference type="Gene3D" id="3.30.420.40">
    <property type="match status" value="1"/>
</dbReference>
<dbReference type="AlphaFoldDB" id="A0A1V4HWM4"/>
<feature type="domain" description="Carbohydrate kinase FGGY C-terminal" evidence="5">
    <location>
        <begin position="274"/>
        <end position="472"/>
    </location>
</feature>
<proteinExistence type="inferred from homology"/>
<dbReference type="Gene3D" id="1.20.58.2240">
    <property type="match status" value="1"/>
</dbReference>
<dbReference type="InterPro" id="IPR000577">
    <property type="entry name" value="Carb_kinase_FGGY"/>
</dbReference>
<evidence type="ECO:0000313" key="6">
    <source>
        <dbReference type="EMBL" id="OPH81970.1"/>
    </source>
</evidence>
<sequence>MPDLVIAVDVGSSSARAGVFDAGGLLLARAEAPFATAHPKTDHAEHSSDEIWAAVCHAVRGAVAAGHIAAEEVKGIAFDATCSLVTLDRGGRPVTASITGDDRWNVIMWGDHRAAAEADEITATRHRVLDHVGNVMSPEMEIPKLLWLKRHCPNAWRRYGLMLDLTDYLTWKATGRVAVSTCTVTCKWTYLSHERHGWQSDFLSQVGLDDLQDRASLPASTLPIGTSAGPLTAESADQLGLPRGCVVGVGAIDAHAGGIGMLGNLDAPGLNKTLAMIAGTSSCHMAASPDPRQVPGVWGPYYDAMLPGYWLNEGGQSATGSLLDHILDLHAEGRSLGADRHAVMAAQIEAALTESRFTFVEDLHVLPDFHGNRSPLADPESVGVIHGLRLDASPTSLTRLYFATAVGIALGTRHIIDALNDAGYNIAHIRLTGGHAASSLLVQLYADAAGVAVSLPEQPDGVLLGTACAAAAGCGLYPSVTAAAAAMTPIGRTVQPAPAARDFFDRRYRAFLMMHEHRRALSQFV</sequence>
<evidence type="ECO:0000256" key="2">
    <source>
        <dbReference type="ARBA" id="ARBA00022679"/>
    </source>
</evidence>
<organism evidence="6 7">
    <name type="scientific">Nitrobacter vulgaris</name>
    <dbReference type="NCBI Taxonomy" id="29421"/>
    <lineage>
        <taxon>Bacteria</taxon>
        <taxon>Pseudomonadati</taxon>
        <taxon>Pseudomonadota</taxon>
        <taxon>Alphaproteobacteria</taxon>
        <taxon>Hyphomicrobiales</taxon>
        <taxon>Nitrobacteraceae</taxon>
        <taxon>Nitrobacter</taxon>
    </lineage>
</organism>
<dbReference type="GO" id="GO:0005737">
    <property type="term" value="C:cytoplasm"/>
    <property type="evidence" value="ECO:0007669"/>
    <property type="project" value="TreeGrafter"/>
</dbReference>
<dbReference type="CDD" id="cd07782">
    <property type="entry name" value="ASKHA_NBD_FGGY_D-RBK"/>
    <property type="match status" value="1"/>
</dbReference>
<dbReference type="Proteomes" id="UP000189940">
    <property type="component" value="Unassembled WGS sequence"/>
</dbReference>
<dbReference type="STRING" id="29421.B2M20_14500"/>
<evidence type="ECO:0000259" key="4">
    <source>
        <dbReference type="Pfam" id="PF00370"/>
    </source>
</evidence>
<dbReference type="InterPro" id="IPR006003">
    <property type="entry name" value="FGGY_RbtK-like"/>
</dbReference>
<comment type="caution">
    <text evidence="6">The sequence shown here is derived from an EMBL/GenBank/DDBJ whole genome shotgun (WGS) entry which is preliminary data.</text>
</comment>
<name>A0A1V4HWM4_NITVU</name>
<feature type="domain" description="Carbohydrate kinase FGGY N-terminal" evidence="4">
    <location>
        <begin position="5"/>
        <end position="260"/>
    </location>
</feature>
<evidence type="ECO:0000256" key="3">
    <source>
        <dbReference type="ARBA" id="ARBA00022777"/>
    </source>
</evidence>
<dbReference type="GO" id="GO:0019321">
    <property type="term" value="P:pentose metabolic process"/>
    <property type="evidence" value="ECO:0007669"/>
    <property type="project" value="TreeGrafter"/>
</dbReference>
<dbReference type="PANTHER" id="PTHR43435">
    <property type="entry name" value="RIBULOKINASE"/>
    <property type="match status" value="1"/>
</dbReference>
<dbReference type="InterPro" id="IPR018485">
    <property type="entry name" value="FGGY_C"/>
</dbReference>
<dbReference type="EMBL" id="MWPQ01000051">
    <property type="protein sequence ID" value="OPH81970.1"/>
    <property type="molecule type" value="Genomic_DNA"/>
</dbReference>
<keyword evidence="3 6" id="KW-0418">Kinase</keyword>
<keyword evidence="2" id="KW-0808">Transferase</keyword>
<dbReference type="InterPro" id="IPR018484">
    <property type="entry name" value="FGGY_N"/>
</dbReference>
<evidence type="ECO:0000256" key="1">
    <source>
        <dbReference type="ARBA" id="ARBA00009156"/>
    </source>
</evidence>
<dbReference type="OrthoDB" id="9805576at2"/>
<keyword evidence="7" id="KW-1185">Reference proteome</keyword>
<dbReference type="SUPFAM" id="SSF53067">
    <property type="entry name" value="Actin-like ATPase domain"/>
    <property type="match status" value="2"/>
</dbReference>
<comment type="similarity">
    <text evidence="1">Belongs to the FGGY kinase family.</text>
</comment>
<protein>
    <submittedName>
        <fullName evidence="6">Ribulokinase</fullName>
    </submittedName>
</protein>
<reference evidence="6 7" key="1">
    <citation type="submission" date="2017-02" db="EMBL/GenBank/DDBJ databases">
        <title>Genome sequence of the nitrite-oxidizing bacterium Nitrobacter vulgaris strain Ab1.</title>
        <authorList>
            <person name="Mellbye B.L."/>
            <person name="Davis E.W."/>
            <person name="Spieck E."/>
            <person name="Chang J.H."/>
            <person name="Bottomley P.J."/>
            <person name="Sayavedra-Soto L.A."/>
        </authorList>
    </citation>
    <scope>NUCLEOTIDE SEQUENCE [LARGE SCALE GENOMIC DNA]</scope>
    <source>
        <strain evidence="6 7">Ab1</strain>
    </source>
</reference>
<dbReference type="PIRSF" id="PIRSF000538">
    <property type="entry name" value="GlpK"/>
    <property type="match status" value="1"/>
</dbReference>
<dbReference type="Pfam" id="PF02782">
    <property type="entry name" value="FGGY_C"/>
    <property type="match status" value="1"/>
</dbReference>
<dbReference type="InterPro" id="IPR043129">
    <property type="entry name" value="ATPase_NBD"/>
</dbReference>